<evidence type="ECO:0000313" key="2">
    <source>
        <dbReference type="EMBL" id="EMA50847.1"/>
    </source>
</evidence>
<keyword evidence="3" id="KW-1185">Reference proteome</keyword>
<dbReference type="PANTHER" id="PTHR43736:SF1">
    <property type="entry name" value="DIHYDRONEOPTERIN TRIPHOSPHATE DIPHOSPHATASE"/>
    <property type="match status" value="1"/>
</dbReference>
<dbReference type="InterPro" id="IPR000086">
    <property type="entry name" value="NUDIX_hydrolase_dom"/>
</dbReference>
<gene>
    <name evidence="2" type="ORF">C450_14282</name>
</gene>
<dbReference type="Pfam" id="PF00293">
    <property type="entry name" value="NUDIX"/>
    <property type="match status" value="1"/>
</dbReference>
<evidence type="ECO:0000313" key="3">
    <source>
        <dbReference type="Proteomes" id="UP000011625"/>
    </source>
</evidence>
<reference evidence="2 3" key="1">
    <citation type="journal article" date="2014" name="PLoS Genet.">
        <title>Phylogenetically driven sequencing of extremely halophilic archaea reveals strategies for static and dynamic osmo-response.</title>
        <authorList>
            <person name="Becker E.A."/>
            <person name="Seitzer P.M."/>
            <person name="Tritt A."/>
            <person name="Larsen D."/>
            <person name="Krusor M."/>
            <person name="Yao A.I."/>
            <person name="Wu D."/>
            <person name="Madern D."/>
            <person name="Eisen J.A."/>
            <person name="Darling A.E."/>
            <person name="Facciotti M.T."/>
        </authorList>
    </citation>
    <scope>NUCLEOTIDE SEQUENCE [LARGE SCALE GENOMIC DNA]</scope>
    <source>
        <strain evidence="2 3">DSM 8989</strain>
    </source>
</reference>
<dbReference type="InterPro" id="IPR015797">
    <property type="entry name" value="NUDIX_hydrolase-like_dom_sf"/>
</dbReference>
<evidence type="ECO:0000259" key="1">
    <source>
        <dbReference type="PROSITE" id="PS51462"/>
    </source>
</evidence>
<protein>
    <submittedName>
        <fullName evidence="2">NUDIX hydrolase</fullName>
    </submittedName>
</protein>
<dbReference type="Proteomes" id="UP000011625">
    <property type="component" value="Unassembled WGS sequence"/>
</dbReference>
<feature type="domain" description="Nudix hydrolase" evidence="1">
    <location>
        <begin position="7"/>
        <end position="140"/>
    </location>
</feature>
<dbReference type="CDD" id="cd02883">
    <property type="entry name" value="NUDIX_Hydrolase"/>
    <property type="match status" value="1"/>
</dbReference>
<dbReference type="Gene3D" id="3.90.79.10">
    <property type="entry name" value="Nucleoside Triphosphate Pyrophosphohydrolase"/>
    <property type="match status" value="1"/>
</dbReference>
<dbReference type="OrthoDB" id="339240at2157"/>
<dbReference type="RefSeq" id="WP_005044481.1">
    <property type="nucleotide sequence ID" value="NZ_AOME01000070.1"/>
</dbReference>
<dbReference type="PATRIC" id="fig|1227456.3.peg.2894"/>
<proteinExistence type="predicted"/>
<dbReference type="EMBL" id="AOME01000070">
    <property type="protein sequence ID" value="EMA50847.1"/>
    <property type="molecule type" value="Genomic_DNA"/>
</dbReference>
<dbReference type="PROSITE" id="PS51462">
    <property type="entry name" value="NUDIX"/>
    <property type="match status" value="1"/>
</dbReference>
<accession>M0MYP0</accession>
<organism evidence="2 3">
    <name type="scientific">Halococcus salifodinae DSM 8989</name>
    <dbReference type="NCBI Taxonomy" id="1227456"/>
    <lineage>
        <taxon>Archaea</taxon>
        <taxon>Methanobacteriati</taxon>
        <taxon>Methanobacteriota</taxon>
        <taxon>Stenosarchaea group</taxon>
        <taxon>Halobacteria</taxon>
        <taxon>Halobacteriales</taxon>
        <taxon>Halococcaceae</taxon>
        <taxon>Halococcus</taxon>
    </lineage>
</organism>
<comment type="caution">
    <text evidence="2">The sequence shown here is derived from an EMBL/GenBank/DDBJ whole genome shotgun (WGS) entry which is preliminary data.</text>
</comment>
<dbReference type="PANTHER" id="PTHR43736">
    <property type="entry name" value="ADP-RIBOSE PYROPHOSPHATASE"/>
    <property type="match status" value="1"/>
</dbReference>
<dbReference type="AlphaFoldDB" id="M0MYP0"/>
<name>M0MYP0_9EURY</name>
<dbReference type="STRING" id="1227456.C450_14282"/>
<sequence>MTDCDGRYAVNAEAAIYRDGEYLLVERAAAEDHAAGALALVGGTVEASETGDVLEDTLRREVREEVAIAITDPQYVQSNAFTADDGTPCVNVVFLCRHDDGEARIAAPDEVAAVEWLSIDAALDRPALSPWTAEFIAMADERRAALGW</sequence>
<dbReference type="GO" id="GO:0016787">
    <property type="term" value="F:hydrolase activity"/>
    <property type="evidence" value="ECO:0007669"/>
    <property type="project" value="UniProtKB-KW"/>
</dbReference>
<dbReference type="SUPFAM" id="SSF55811">
    <property type="entry name" value="Nudix"/>
    <property type="match status" value="1"/>
</dbReference>
<keyword evidence="2" id="KW-0378">Hydrolase</keyword>